<dbReference type="Pfam" id="PF10137">
    <property type="entry name" value="CAP12-PCTIR_TIR"/>
    <property type="match status" value="1"/>
</dbReference>
<dbReference type="eggNOG" id="COG4271">
    <property type="taxonomic scope" value="Bacteria"/>
</dbReference>
<dbReference type="GO" id="GO:0050135">
    <property type="term" value="F:NADP+ nucleosidase activity"/>
    <property type="evidence" value="ECO:0007669"/>
    <property type="project" value="InterPro"/>
</dbReference>
<gene>
    <name evidence="2" type="ORF">M917_0067</name>
</gene>
<dbReference type="PIRSF" id="PIRSF001220">
    <property type="entry name" value="L-ASNase_gatD"/>
    <property type="match status" value="1"/>
</dbReference>
<dbReference type="STRING" id="1354303.M917_0067"/>
<accession>U4T7G6</accession>
<dbReference type="InterPro" id="IPR019302">
    <property type="entry name" value="CAP12/PCTIR_TIR_dom"/>
</dbReference>
<keyword evidence="3" id="KW-1185">Reference proteome</keyword>
<organism evidence="2 3">
    <name type="scientific">Psychrobacter aquaticus CMS 56</name>
    <dbReference type="NCBI Taxonomy" id="1354303"/>
    <lineage>
        <taxon>Bacteria</taxon>
        <taxon>Pseudomonadati</taxon>
        <taxon>Pseudomonadota</taxon>
        <taxon>Gammaproteobacteria</taxon>
        <taxon>Moraxellales</taxon>
        <taxon>Moraxellaceae</taxon>
        <taxon>Psychrobacter</taxon>
    </lineage>
</organism>
<dbReference type="OrthoDB" id="5497289at2"/>
<proteinExistence type="predicted"/>
<dbReference type="RefSeq" id="WP_021812747.1">
    <property type="nucleotide sequence ID" value="NZ_AUSW01000006.1"/>
</dbReference>
<feature type="domain" description="CD-NTase-associated protein 12/Pycsar effector protein TIR" evidence="1">
    <location>
        <begin position="113"/>
        <end position="231"/>
    </location>
</feature>
<name>U4T7G6_9GAMM</name>
<dbReference type="AlphaFoldDB" id="U4T7G6"/>
<evidence type="ECO:0000313" key="2">
    <source>
        <dbReference type="EMBL" id="ERL56870.1"/>
    </source>
</evidence>
<dbReference type="InterPro" id="IPR006034">
    <property type="entry name" value="Asparaginase/glutaminase-like"/>
</dbReference>
<protein>
    <submittedName>
        <fullName evidence="2">Putative nucleotide-binding protein</fullName>
    </submittedName>
</protein>
<evidence type="ECO:0000259" key="1">
    <source>
        <dbReference type="Pfam" id="PF10137"/>
    </source>
</evidence>
<sequence>MNKLEELEKLKIEVQNLERGYTNKREALLLKAGVIVDNFFEGKKKYHDVLNSTNFYFRGFNSGGNNTTKEQMWNSGKNKLIGLIDTLIYDLEVSKGSQKEDQIIQTNFSDKLKVFIVHGHDDGAKETVARFVAKLGFEAIILHEQANSGSTIIEKLEKHTDVGFAIVLYTACDIGGVKSEPNNLKPRARQNVVFEHGLLIGKIGRENVVALVKEDVETPGDISGMVYEPMDIGGAWKYRIAREMKSSGYDVDMNKID</sequence>
<evidence type="ECO:0000313" key="3">
    <source>
        <dbReference type="Proteomes" id="UP000016761"/>
    </source>
</evidence>
<dbReference type="EMBL" id="AUSW01000006">
    <property type="protein sequence ID" value="ERL56870.1"/>
    <property type="molecule type" value="Genomic_DNA"/>
</dbReference>
<comment type="caution">
    <text evidence="2">The sequence shown here is derived from an EMBL/GenBank/DDBJ whole genome shotgun (WGS) entry which is preliminary data.</text>
</comment>
<dbReference type="Proteomes" id="UP000016761">
    <property type="component" value="Unassembled WGS sequence"/>
</dbReference>
<reference evidence="2 3" key="1">
    <citation type="journal article" date="2013" name="Genome Announc.">
        <title>Draft Genome Sequence of Psychrobacter aquaticus Strain CMS 56T, Isolated from a Cyanobacterial Mat Sample Collected from Water Bodies in the McMurdo Dry Valley Region of Antarctica.</title>
        <authorList>
            <person name="Reddy G.S."/>
            <person name="Ara S."/>
            <person name="Singh A."/>
            <person name="Kumar Pinnaka A."/>
            <person name="Shivaji S."/>
        </authorList>
    </citation>
    <scope>NUCLEOTIDE SEQUENCE [LARGE SCALE GENOMIC DNA]</scope>
    <source>
        <strain evidence="2 3">CMS 56</strain>
    </source>
</reference>
<dbReference type="PATRIC" id="fig|1354303.4.peg.67"/>
<dbReference type="PIRSF" id="PIRSF500176">
    <property type="entry name" value="L_ASNase"/>
    <property type="match status" value="1"/>
</dbReference>